<proteinExistence type="inferred from homology"/>
<feature type="domain" description="R13L1/DRL21-like LRR repeat region" evidence="9">
    <location>
        <begin position="312"/>
        <end position="440"/>
    </location>
</feature>
<keyword evidence="11" id="KW-1185">Reference proteome</keyword>
<evidence type="ECO:0000256" key="1">
    <source>
        <dbReference type="ARBA" id="ARBA00008894"/>
    </source>
</evidence>
<feature type="domain" description="Disease resistance protein winged helix" evidence="8">
    <location>
        <begin position="119"/>
        <end position="191"/>
    </location>
</feature>
<feature type="domain" description="NB-ARC" evidence="7">
    <location>
        <begin position="2"/>
        <end position="53"/>
    </location>
</feature>
<feature type="non-terminal residue" evidence="10">
    <location>
        <position position="564"/>
    </location>
</feature>
<evidence type="ECO:0000259" key="7">
    <source>
        <dbReference type="Pfam" id="PF00931"/>
    </source>
</evidence>
<dbReference type="PANTHER" id="PTHR23155:SF1205">
    <property type="entry name" value="DISEASE RESISTANCE PROTEIN RPM1"/>
    <property type="match status" value="1"/>
</dbReference>
<dbReference type="Gene3D" id="3.80.10.10">
    <property type="entry name" value="Ribonuclease Inhibitor"/>
    <property type="match status" value="2"/>
</dbReference>
<dbReference type="GO" id="GO:0098542">
    <property type="term" value="P:defense response to other organism"/>
    <property type="evidence" value="ECO:0007669"/>
    <property type="project" value="TreeGrafter"/>
</dbReference>
<dbReference type="InterPro" id="IPR032675">
    <property type="entry name" value="LRR_dom_sf"/>
</dbReference>
<sequence length="564" mass="64475">YQGKKFLLVLEDVCTEDPTKWEPLKNFLKSCGGIGSKILVTTRKEKVAKTLGRCKGLTLAVKALGILLRFKNRVEEWENVFNSEIWDLEEAQVDIFPHLLLSYNELSPALKRCISYCAIFPKDYGIEVEEVIGHWMALGYLGSDIGSGHMELRGRQYFDNLAMRSLFQDFSKDDASEQIKSFKLHDIVHDFTWFLRKNGTVKTLFVIDFNLKEIPRAIGNLIHLRHLDLRFNRDLKELPESICDLRELNNININYCGSITRLPQGIDRLVNLKHLHNLGTPSLREFSQGPAQLTCLRTLPKFRVGKGMGKLGWLKNLNRLSGSLELSISLIAGLENMDIEDAREGELRNKEYLQKLEIVFDDEMDEVEDCVRMDIIDALQPHPNLQSLYIYGFKGSRLPGLIASPLNQVKTIELTACSHLSSLPPLGKLPCLKYMCIDGMKELRSVGRDFLGIDSRHANSSCTLVYFPKLKKLRFKGCHNVKEWEDITAQEEDEKVSLMPRLTKLTISRCNSLAALPHRLLRKVSSLEELDISDSAKLQQRYMEKEGSPWKSISDIYPRLVFLS</sequence>
<evidence type="ECO:0000259" key="8">
    <source>
        <dbReference type="Pfam" id="PF23559"/>
    </source>
</evidence>
<dbReference type="InterPro" id="IPR056789">
    <property type="entry name" value="LRR_R13L1-DRL21"/>
</dbReference>
<dbReference type="InterPro" id="IPR027417">
    <property type="entry name" value="P-loop_NTPase"/>
</dbReference>
<dbReference type="FunFam" id="1.10.10.10:FF:000322">
    <property type="entry name" value="Probable disease resistance protein At1g63360"/>
    <property type="match status" value="1"/>
</dbReference>
<name>A0A830BKZ2_9LAMI</name>
<dbReference type="SUPFAM" id="SSF52058">
    <property type="entry name" value="L domain-like"/>
    <property type="match status" value="1"/>
</dbReference>
<dbReference type="InterPro" id="IPR002182">
    <property type="entry name" value="NB-ARC"/>
</dbReference>
<comment type="similarity">
    <text evidence="1">Belongs to the disease resistance NB-LRR family.</text>
</comment>
<gene>
    <name evidence="10" type="ORF">PHJA_000752800</name>
</gene>
<protein>
    <submittedName>
        <fullName evidence="10">Putative disease resistance protein rga4</fullName>
    </submittedName>
</protein>
<evidence type="ECO:0000313" key="11">
    <source>
        <dbReference type="Proteomes" id="UP000653305"/>
    </source>
</evidence>
<dbReference type="Gene3D" id="3.40.50.300">
    <property type="entry name" value="P-loop containing nucleotide triphosphate hydrolases"/>
    <property type="match status" value="1"/>
</dbReference>
<dbReference type="PANTHER" id="PTHR23155">
    <property type="entry name" value="DISEASE RESISTANCE PROTEIN RP"/>
    <property type="match status" value="1"/>
</dbReference>
<evidence type="ECO:0000259" key="9">
    <source>
        <dbReference type="Pfam" id="PF25019"/>
    </source>
</evidence>
<evidence type="ECO:0000256" key="5">
    <source>
        <dbReference type="ARBA" id="ARBA00022821"/>
    </source>
</evidence>
<organism evidence="10 11">
    <name type="scientific">Phtheirospermum japonicum</name>
    <dbReference type="NCBI Taxonomy" id="374723"/>
    <lineage>
        <taxon>Eukaryota</taxon>
        <taxon>Viridiplantae</taxon>
        <taxon>Streptophyta</taxon>
        <taxon>Embryophyta</taxon>
        <taxon>Tracheophyta</taxon>
        <taxon>Spermatophyta</taxon>
        <taxon>Magnoliopsida</taxon>
        <taxon>eudicotyledons</taxon>
        <taxon>Gunneridae</taxon>
        <taxon>Pentapetalae</taxon>
        <taxon>asterids</taxon>
        <taxon>lamiids</taxon>
        <taxon>Lamiales</taxon>
        <taxon>Orobanchaceae</taxon>
        <taxon>Orobanchaceae incertae sedis</taxon>
        <taxon>Phtheirospermum</taxon>
    </lineage>
</organism>
<keyword evidence="2" id="KW-0433">Leucine-rich repeat</keyword>
<dbReference type="Proteomes" id="UP000653305">
    <property type="component" value="Unassembled WGS sequence"/>
</dbReference>
<dbReference type="InterPro" id="IPR044974">
    <property type="entry name" value="Disease_R_plants"/>
</dbReference>
<dbReference type="Gene3D" id="1.10.10.10">
    <property type="entry name" value="Winged helix-like DNA-binding domain superfamily/Winged helix DNA-binding domain"/>
    <property type="match status" value="1"/>
</dbReference>
<keyword evidence="3" id="KW-0677">Repeat</keyword>
<evidence type="ECO:0000256" key="2">
    <source>
        <dbReference type="ARBA" id="ARBA00022614"/>
    </source>
</evidence>
<dbReference type="SUPFAM" id="SSF52540">
    <property type="entry name" value="P-loop containing nucleoside triphosphate hydrolases"/>
    <property type="match status" value="1"/>
</dbReference>
<dbReference type="InterPro" id="IPR036388">
    <property type="entry name" value="WH-like_DNA-bd_sf"/>
</dbReference>
<dbReference type="GO" id="GO:0005524">
    <property type="term" value="F:ATP binding"/>
    <property type="evidence" value="ECO:0007669"/>
    <property type="project" value="UniProtKB-KW"/>
</dbReference>
<keyword evidence="6" id="KW-0067">ATP-binding</keyword>
<keyword evidence="5" id="KW-0611">Plant defense</keyword>
<evidence type="ECO:0000256" key="4">
    <source>
        <dbReference type="ARBA" id="ARBA00022741"/>
    </source>
</evidence>
<dbReference type="EMBL" id="BMAC01000119">
    <property type="protein sequence ID" value="GFP86089.1"/>
    <property type="molecule type" value="Genomic_DNA"/>
</dbReference>
<dbReference type="Pfam" id="PF00931">
    <property type="entry name" value="NB-ARC"/>
    <property type="match status" value="1"/>
</dbReference>
<dbReference type="Pfam" id="PF23559">
    <property type="entry name" value="WHD_DRP"/>
    <property type="match status" value="1"/>
</dbReference>
<evidence type="ECO:0000256" key="6">
    <source>
        <dbReference type="ARBA" id="ARBA00022840"/>
    </source>
</evidence>
<dbReference type="AlphaFoldDB" id="A0A830BKZ2"/>
<dbReference type="Pfam" id="PF25019">
    <property type="entry name" value="LRR_R13L1-DRL21"/>
    <property type="match status" value="1"/>
</dbReference>
<evidence type="ECO:0000256" key="3">
    <source>
        <dbReference type="ARBA" id="ARBA00022737"/>
    </source>
</evidence>
<comment type="caution">
    <text evidence="10">The sequence shown here is derived from an EMBL/GenBank/DDBJ whole genome shotgun (WGS) entry which is preliminary data.</text>
</comment>
<accession>A0A830BKZ2</accession>
<dbReference type="InterPro" id="IPR058922">
    <property type="entry name" value="WHD_DRP"/>
</dbReference>
<keyword evidence="4" id="KW-0547">Nucleotide-binding</keyword>
<reference evidence="10" key="1">
    <citation type="submission" date="2020-07" db="EMBL/GenBank/DDBJ databases">
        <title>Ethylene signaling mediates host invasion by parasitic plants.</title>
        <authorList>
            <person name="Yoshida S."/>
        </authorList>
    </citation>
    <scope>NUCLEOTIDE SEQUENCE</scope>
    <source>
        <strain evidence="10">Okayama</strain>
    </source>
</reference>
<dbReference type="OrthoDB" id="5279713at2759"/>
<evidence type="ECO:0000313" key="10">
    <source>
        <dbReference type="EMBL" id="GFP86089.1"/>
    </source>
</evidence>